<name>A0ABU9HB25_9GAMM</name>
<dbReference type="EMBL" id="JBAKBA010000015">
    <property type="protein sequence ID" value="MEL0659086.1"/>
    <property type="molecule type" value="Genomic_DNA"/>
</dbReference>
<dbReference type="Pfam" id="PF01381">
    <property type="entry name" value="HTH_3"/>
    <property type="match status" value="1"/>
</dbReference>
<sequence length="115" mass="12828">MNINDSPRVIAETLGERLKQARLNANLSQEALALMVGLSKNTIINVEIGRTKLETMIAVMQGLGLLDQLSLFLPEQPVSPIQIAKMKGTERKRASKNTTQLDNLKNNNQESELEW</sequence>
<feature type="compositionally biased region" description="Polar residues" evidence="1">
    <location>
        <begin position="96"/>
        <end position="115"/>
    </location>
</feature>
<protein>
    <submittedName>
        <fullName evidence="3">Helix-turn-helix transcriptional regulator</fullName>
    </submittedName>
</protein>
<dbReference type="SMART" id="SM00530">
    <property type="entry name" value="HTH_XRE"/>
    <property type="match status" value="1"/>
</dbReference>
<dbReference type="PROSITE" id="PS50943">
    <property type="entry name" value="HTH_CROC1"/>
    <property type="match status" value="1"/>
</dbReference>
<dbReference type="InterPro" id="IPR010982">
    <property type="entry name" value="Lambda_DNA-bd_dom_sf"/>
</dbReference>
<dbReference type="Gene3D" id="1.10.260.40">
    <property type="entry name" value="lambda repressor-like DNA-binding domains"/>
    <property type="match status" value="1"/>
</dbReference>
<keyword evidence="4" id="KW-1185">Reference proteome</keyword>
<evidence type="ECO:0000313" key="3">
    <source>
        <dbReference type="EMBL" id="MEL0659086.1"/>
    </source>
</evidence>
<dbReference type="RefSeq" id="WP_341627678.1">
    <property type="nucleotide sequence ID" value="NZ_JBAKBA010000015.1"/>
</dbReference>
<dbReference type="SUPFAM" id="SSF47413">
    <property type="entry name" value="lambda repressor-like DNA-binding domains"/>
    <property type="match status" value="1"/>
</dbReference>
<accession>A0ABU9HB25</accession>
<evidence type="ECO:0000259" key="2">
    <source>
        <dbReference type="PROSITE" id="PS50943"/>
    </source>
</evidence>
<dbReference type="Proteomes" id="UP001366060">
    <property type="component" value="Unassembled WGS sequence"/>
</dbReference>
<feature type="region of interest" description="Disordered" evidence="1">
    <location>
        <begin position="84"/>
        <end position="115"/>
    </location>
</feature>
<proteinExistence type="predicted"/>
<comment type="caution">
    <text evidence="3">The sequence shown here is derived from an EMBL/GenBank/DDBJ whole genome shotgun (WGS) entry which is preliminary data.</text>
</comment>
<reference evidence="3 4" key="1">
    <citation type="submission" date="2024-02" db="EMBL/GenBank/DDBJ databases">
        <title>Bacteria isolated from the canopy kelp, Nereocystis luetkeana.</title>
        <authorList>
            <person name="Pfister C.A."/>
            <person name="Younker I.T."/>
            <person name="Light S.H."/>
        </authorList>
    </citation>
    <scope>NUCLEOTIDE SEQUENCE [LARGE SCALE GENOMIC DNA]</scope>
    <source>
        <strain evidence="3 4">TI.2.07</strain>
    </source>
</reference>
<evidence type="ECO:0000256" key="1">
    <source>
        <dbReference type="SAM" id="MobiDB-lite"/>
    </source>
</evidence>
<dbReference type="InterPro" id="IPR001387">
    <property type="entry name" value="Cro/C1-type_HTH"/>
</dbReference>
<organism evidence="3 4">
    <name type="scientific">Psychromonas arctica</name>
    <dbReference type="NCBI Taxonomy" id="168275"/>
    <lineage>
        <taxon>Bacteria</taxon>
        <taxon>Pseudomonadati</taxon>
        <taxon>Pseudomonadota</taxon>
        <taxon>Gammaproteobacteria</taxon>
        <taxon>Alteromonadales</taxon>
        <taxon>Psychromonadaceae</taxon>
        <taxon>Psychromonas</taxon>
    </lineage>
</organism>
<gene>
    <name evidence="3" type="ORF">V6255_08020</name>
</gene>
<evidence type="ECO:0000313" key="4">
    <source>
        <dbReference type="Proteomes" id="UP001366060"/>
    </source>
</evidence>
<feature type="domain" description="HTH cro/C1-type" evidence="2">
    <location>
        <begin position="18"/>
        <end position="69"/>
    </location>
</feature>
<dbReference type="CDD" id="cd00093">
    <property type="entry name" value="HTH_XRE"/>
    <property type="match status" value="1"/>
</dbReference>